<dbReference type="NCBIfam" id="TIGR02937">
    <property type="entry name" value="sigma70-ECF"/>
    <property type="match status" value="1"/>
</dbReference>
<dbReference type="InterPro" id="IPR036388">
    <property type="entry name" value="WH-like_DNA-bd_sf"/>
</dbReference>
<keyword evidence="3" id="KW-0238">DNA-binding</keyword>
<dbReference type="EMBL" id="CAFBMK010000391">
    <property type="protein sequence ID" value="CAB4955272.1"/>
    <property type="molecule type" value="Genomic_DNA"/>
</dbReference>
<evidence type="ECO:0000256" key="3">
    <source>
        <dbReference type="ARBA" id="ARBA00023125"/>
    </source>
</evidence>
<dbReference type="SUPFAM" id="SSF88946">
    <property type="entry name" value="Sigma2 domain of RNA polymerase sigma factors"/>
    <property type="match status" value="1"/>
</dbReference>
<dbReference type="PROSITE" id="PS00715">
    <property type="entry name" value="SIGMA70_1"/>
    <property type="match status" value="1"/>
</dbReference>
<dbReference type="PRINTS" id="PR00046">
    <property type="entry name" value="SIGMA70FCT"/>
</dbReference>
<evidence type="ECO:0000256" key="2">
    <source>
        <dbReference type="ARBA" id="ARBA00023082"/>
    </source>
</evidence>
<dbReference type="PANTHER" id="PTHR30385:SF4">
    <property type="entry name" value="RNA POLYMERASE SIGMA-E FACTOR"/>
    <property type="match status" value="1"/>
</dbReference>
<gene>
    <name evidence="6" type="ORF">UFOPK3564_03723</name>
</gene>
<dbReference type="GO" id="GO:0003677">
    <property type="term" value="F:DNA binding"/>
    <property type="evidence" value="ECO:0007669"/>
    <property type="project" value="UniProtKB-KW"/>
</dbReference>
<dbReference type="GO" id="GO:0016987">
    <property type="term" value="F:sigma factor activity"/>
    <property type="evidence" value="ECO:0007669"/>
    <property type="project" value="UniProtKB-KW"/>
</dbReference>
<reference evidence="6" key="1">
    <citation type="submission" date="2020-05" db="EMBL/GenBank/DDBJ databases">
        <authorList>
            <person name="Chiriac C."/>
            <person name="Salcher M."/>
            <person name="Ghai R."/>
            <person name="Kavagutti S V."/>
        </authorList>
    </citation>
    <scope>NUCLEOTIDE SEQUENCE</scope>
</reference>
<keyword evidence="2" id="KW-0731">Sigma factor</keyword>
<organism evidence="6">
    <name type="scientific">freshwater metagenome</name>
    <dbReference type="NCBI Taxonomy" id="449393"/>
    <lineage>
        <taxon>unclassified sequences</taxon>
        <taxon>metagenomes</taxon>
        <taxon>ecological metagenomes</taxon>
    </lineage>
</organism>
<name>A0A6J7KLR9_9ZZZZ</name>
<dbReference type="Pfam" id="PF04545">
    <property type="entry name" value="Sigma70_r4"/>
    <property type="match status" value="1"/>
</dbReference>
<protein>
    <submittedName>
        <fullName evidence="6">Unannotated protein</fullName>
    </submittedName>
</protein>
<dbReference type="Gene3D" id="1.10.10.10">
    <property type="entry name" value="Winged helix-like DNA-binding domain superfamily/Winged helix DNA-binding domain"/>
    <property type="match status" value="2"/>
</dbReference>
<keyword evidence="4" id="KW-0804">Transcription</keyword>
<accession>A0A6J7KLR9</accession>
<dbReference type="PANTHER" id="PTHR30385">
    <property type="entry name" value="SIGMA FACTOR F FLAGELLAR"/>
    <property type="match status" value="1"/>
</dbReference>
<evidence type="ECO:0000256" key="1">
    <source>
        <dbReference type="ARBA" id="ARBA00023015"/>
    </source>
</evidence>
<dbReference type="InterPro" id="IPR007624">
    <property type="entry name" value="RNA_pol_sigma70_r3"/>
</dbReference>
<dbReference type="NCBIfam" id="TIGR02980">
    <property type="entry name" value="SigBFG"/>
    <property type="match status" value="1"/>
</dbReference>
<dbReference type="Pfam" id="PF04542">
    <property type="entry name" value="Sigma70_r2"/>
    <property type="match status" value="1"/>
</dbReference>
<proteinExistence type="predicted"/>
<dbReference type="Gene3D" id="1.20.120.1810">
    <property type="match status" value="1"/>
</dbReference>
<dbReference type="InterPro" id="IPR013324">
    <property type="entry name" value="RNA_pol_sigma_r3/r4-like"/>
</dbReference>
<dbReference type="Pfam" id="PF04539">
    <property type="entry name" value="Sigma70_r3"/>
    <property type="match status" value="1"/>
</dbReference>
<evidence type="ECO:0000313" key="6">
    <source>
        <dbReference type="EMBL" id="CAB4955272.1"/>
    </source>
</evidence>
<dbReference type="InterPro" id="IPR000943">
    <property type="entry name" value="RNA_pol_sigma70"/>
</dbReference>
<sequence length="256" mass="28665">MLQEVSRREQIDLVLLRRYRENDDLRAREELAQRCMPLVKSLARKYAGRGEDIEDLVQAGTIGLVKAIDRYDLDAGHRFVSYAVPNITGEIRRHFRDHTWAVHVPRSMQELDAKIQATTRTVMADTGREPTDDDLAEELGATVHDIRDARSAGKAYRALSMDAPAGEARELADTHGSIDPGFARVEAAVTVQDAMGALNDRERDVLRMRFDEELLQREIAEQIGVSQMQVSRIIRAAVDRMADHVVVGDEPAPLAA</sequence>
<dbReference type="InterPro" id="IPR007627">
    <property type="entry name" value="RNA_pol_sigma70_r2"/>
</dbReference>
<dbReference type="InterPro" id="IPR014284">
    <property type="entry name" value="RNA_pol_sigma-70_dom"/>
</dbReference>
<evidence type="ECO:0000259" key="5">
    <source>
        <dbReference type="PROSITE" id="PS00715"/>
    </source>
</evidence>
<dbReference type="InterPro" id="IPR014322">
    <property type="entry name" value="RNA_pol_sigma-B/F/G"/>
</dbReference>
<dbReference type="CDD" id="cd06171">
    <property type="entry name" value="Sigma70_r4"/>
    <property type="match status" value="1"/>
</dbReference>
<dbReference type="AlphaFoldDB" id="A0A6J7KLR9"/>
<dbReference type="InterPro" id="IPR007630">
    <property type="entry name" value="RNA_pol_sigma70_r4"/>
</dbReference>
<feature type="domain" description="RNA polymerase sigma-70" evidence="5">
    <location>
        <begin position="55"/>
        <end position="68"/>
    </location>
</feature>
<dbReference type="SUPFAM" id="SSF88659">
    <property type="entry name" value="Sigma3 and sigma4 domains of RNA polymerase sigma factors"/>
    <property type="match status" value="2"/>
</dbReference>
<dbReference type="InterPro" id="IPR013325">
    <property type="entry name" value="RNA_pol_sigma_r2"/>
</dbReference>
<keyword evidence="1" id="KW-0805">Transcription regulation</keyword>
<evidence type="ECO:0000256" key="4">
    <source>
        <dbReference type="ARBA" id="ARBA00023163"/>
    </source>
</evidence>
<dbReference type="GO" id="GO:0006352">
    <property type="term" value="P:DNA-templated transcription initiation"/>
    <property type="evidence" value="ECO:0007669"/>
    <property type="project" value="InterPro"/>
</dbReference>